<feature type="coiled-coil region" evidence="2">
    <location>
        <begin position="68"/>
        <end position="95"/>
    </location>
</feature>
<keyword evidence="2" id="KW-0175">Coiled coil</keyword>
<evidence type="ECO:0000256" key="2">
    <source>
        <dbReference type="SAM" id="Coils"/>
    </source>
</evidence>
<dbReference type="Gene3D" id="3.30.2320.10">
    <property type="entry name" value="hypothetical protein PF0899 domain"/>
    <property type="match status" value="1"/>
</dbReference>
<dbReference type="SUPFAM" id="SSF56563">
    <property type="entry name" value="Major capsid protein gp5"/>
    <property type="match status" value="1"/>
</dbReference>
<dbReference type="Gene3D" id="3.30.2400.10">
    <property type="entry name" value="Major capsid protein gp5"/>
    <property type="match status" value="1"/>
</dbReference>
<sequence length="430" mass="45674">MPPRPAPRALVGATVRADATGDVKELIGTLAKSFEAFKAENDKKLSDVVHSEKVERINADITKLQAAVDEQSKVADAAQKALDELNAKLAAGQMRPGESTGDLPATPPEYVAAFKAFMRRGDEDAVRAAAVKAAMDKGSDANGGFLAPIEWDRTIIGRLKQISPIRENARVISITGAGFKKLFTDRAVGSGWVGETAPRPATSTPQVGALDFVTGELYANPAISQQLLDDSAIDLQAWLAGEVEYEFARQEGIAFLSGNGTNKPFGILTYVDGAANAARHPWGAIQVTKTGAAAALTGDGFIDLMYSLPGEFAGNAKLYINRMSVGATRKLKDGQGNYLWQPSYQQGQPQTLNGAPIVELPDMPTVAAGNIAALYGDMAATYLVIDRIGISVLRDPFTNKPYVHFYTVKRVGGGVVNPEPMRALQVGVAA</sequence>
<dbReference type="EMBL" id="LWHQ01000011">
    <property type="protein sequence ID" value="OAS26345.1"/>
    <property type="molecule type" value="Genomic_DNA"/>
</dbReference>
<gene>
    <name evidence="4" type="ORF">A5481_06125</name>
</gene>
<accession>A0A179SFH7</accession>
<dbReference type="NCBIfam" id="TIGR01554">
    <property type="entry name" value="major_cap_HK97"/>
    <property type="match status" value="1"/>
</dbReference>
<evidence type="ECO:0000256" key="1">
    <source>
        <dbReference type="ARBA" id="ARBA00004328"/>
    </source>
</evidence>
<comment type="caution">
    <text evidence="4">The sequence shown here is derived from an EMBL/GenBank/DDBJ whole genome shotgun (WGS) entry which is preliminary data.</text>
</comment>
<name>A0A179SFH7_9HYPH</name>
<comment type="subcellular location">
    <subcellularLocation>
        <location evidence="1">Virion</location>
    </subcellularLocation>
</comment>
<evidence type="ECO:0000313" key="4">
    <source>
        <dbReference type="EMBL" id="OAS26345.1"/>
    </source>
</evidence>
<protein>
    <submittedName>
        <fullName evidence="4">Capsid protein</fullName>
    </submittedName>
</protein>
<reference evidence="4 5" key="1">
    <citation type="submission" date="2016-04" db="EMBL/GenBank/DDBJ databases">
        <authorList>
            <person name="Evans L.H."/>
            <person name="Alamgir A."/>
            <person name="Owens N."/>
            <person name="Weber N.D."/>
            <person name="Virtaneva K."/>
            <person name="Barbian K."/>
            <person name="Babar A."/>
            <person name="Rosenke K."/>
        </authorList>
    </citation>
    <scope>NUCLEOTIDE SEQUENCE [LARGE SCALE GENOMIC DNA]</scope>
    <source>
        <strain evidence="4 5">PMB02</strain>
    </source>
</reference>
<dbReference type="Pfam" id="PF05065">
    <property type="entry name" value="Phage_capsid"/>
    <property type="match status" value="1"/>
</dbReference>
<dbReference type="Proteomes" id="UP000078316">
    <property type="component" value="Unassembled WGS sequence"/>
</dbReference>
<evidence type="ECO:0000313" key="5">
    <source>
        <dbReference type="Proteomes" id="UP000078316"/>
    </source>
</evidence>
<organism evidence="4 5">
    <name type="scientific">Methylobacterium platani</name>
    <dbReference type="NCBI Taxonomy" id="427683"/>
    <lineage>
        <taxon>Bacteria</taxon>
        <taxon>Pseudomonadati</taxon>
        <taxon>Pseudomonadota</taxon>
        <taxon>Alphaproteobacteria</taxon>
        <taxon>Hyphomicrobiales</taxon>
        <taxon>Methylobacteriaceae</taxon>
        <taxon>Methylobacterium</taxon>
    </lineage>
</organism>
<dbReference type="STRING" id="427683.A5481_06125"/>
<dbReference type="AlphaFoldDB" id="A0A179SFH7"/>
<dbReference type="InterPro" id="IPR054612">
    <property type="entry name" value="Phage_capsid-like_C"/>
</dbReference>
<dbReference type="InterPro" id="IPR024455">
    <property type="entry name" value="Phage_capsid"/>
</dbReference>
<proteinExistence type="predicted"/>
<evidence type="ECO:0000259" key="3">
    <source>
        <dbReference type="Pfam" id="PF05065"/>
    </source>
</evidence>
<feature type="domain" description="Phage capsid-like C-terminal" evidence="3">
    <location>
        <begin position="143"/>
        <end position="425"/>
    </location>
</feature>